<dbReference type="EMBL" id="WMZA01000003">
    <property type="protein sequence ID" value="MTR63322.1"/>
    <property type="molecule type" value="Genomic_DNA"/>
</dbReference>
<sequence>MVSNNVLKDIQRLISITNTGLAFSKDPFDQERYQDIREILQDLVRETTDLNSQELSDLFRPTNYYDTPLIDVRAWIVKDRKLCLVKGQGEETWALPGGFGEVGYSPKENILKEIQEETGYVARVNRLLAVFDTNRYQLQSRQYVKLVFECELLDGSFQQNQEISDLAFFEREKMPALSTKRNTEEQLNFLWEVYDGKRDLYCD</sequence>
<dbReference type="AlphaFoldDB" id="A0A2I1TV09"/>
<comment type="caution">
    <text evidence="6">The sequence shown here is derived from an EMBL/GenBank/DDBJ whole genome shotgun (WGS) entry which is preliminary data.</text>
</comment>
<evidence type="ECO:0000259" key="3">
    <source>
        <dbReference type="PROSITE" id="PS51462"/>
    </source>
</evidence>
<dbReference type="Pfam" id="PF12535">
    <property type="entry name" value="Nudix_N"/>
    <property type="match status" value="1"/>
</dbReference>
<dbReference type="PANTHER" id="PTHR43046:SF16">
    <property type="entry name" value="ADP-RIBOSE PYROPHOSPHATASE YJHB-RELATED"/>
    <property type="match status" value="1"/>
</dbReference>
<proteinExistence type="predicted"/>
<dbReference type="EMBL" id="WMYS01000002">
    <property type="protein sequence ID" value="MTR40895.1"/>
    <property type="molecule type" value="Genomic_DNA"/>
</dbReference>
<dbReference type="Proteomes" id="UP000430295">
    <property type="component" value="Unassembled WGS sequence"/>
</dbReference>
<dbReference type="Proteomes" id="UP000462658">
    <property type="component" value="Unassembled WGS sequence"/>
</dbReference>
<dbReference type="EMBL" id="WMZJ01000002">
    <property type="protein sequence ID" value="MTS54022.1"/>
    <property type="molecule type" value="Genomic_DNA"/>
</dbReference>
<dbReference type="Pfam" id="PF00293">
    <property type="entry name" value="NUDIX"/>
    <property type="match status" value="1"/>
</dbReference>
<dbReference type="InterPro" id="IPR059176">
    <property type="entry name" value="UDP-X_N"/>
</dbReference>
<evidence type="ECO:0000313" key="6">
    <source>
        <dbReference type="EMBL" id="MTS54022.1"/>
    </source>
</evidence>
<dbReference type="PROSITE" id="PS51462">
    <property type="entry name" value="NUDIX"/>
    <property type="match status" value="1"/>
</dbReference>
<dbReference type="SUPFAM" id="SSF55811">
    <property type="entry name" value="Nudix"/>
    <property type="match status" value="1"/>
</dbReference>
<comment type="cofactor">
    <cofactor evidence="1">
        <name>Mg(2+)</name>
        <dbReference type="ChEBI" id="CHEBI:18420"/>
    </cofactor>
</comment>
<evidence type="ECO:0000256" key="1">
    <source>
        <dbReference type="ARBA" id="ARBA00001946"/>
    </source>
</evidence>
<dbReference type="GeneID" id="10834652"/>
<organism evidence="6 8">
    <name type="scientific">Streptococcus parasanguinis</name>
    <dbReference type="NCBI Taxonomy" id="1318"/>
    <lineage>
        <taxon>Bacteria</taxon>
        <taxon>Bacillati</taxon>
        <taxon>Bacillota</taxon>
        <taxon>Bacilli</taxon>
        <taxon>Lactobacillales</taxon>
        <taxon>Streptococcaceae</taxon>
        <taxon>Streptococcus</taxon>
    </lineage>
</organism>
<name>A0A2I1TV09_STRPA</name>
<evidence type="ECO:0000256" key="2">
    <source>
        <dbReference type="ARBA" id="ARBA00022801"/>
    </source>
</evidence>
<dbReference type="RefSeq" id="WP_003015213.1">
    <property type="nucleotide sequence ID" value="NZ_CABIWQ010000001.1"/>
</dbReference>
<dbReference type="InterPro" id="IPR000086">
    <property type="entry name" value="NUDIX_hydrolase_dom"/>
</dbReference>
<dbReference type="PANTHER" id="PTHR43046">
    <property type="entry name" value="GDP-MANNOSE MANNOSYL HYDROLASE"/>
    <property type="match status" value="1"/>
</dbReference>
<feature type="domain" description="Nudix hydrolase" evidence="3">
    <location>
        <begin position="67"/>
        <end position="194"/>
    </location>
</feature>
<evidence type="ECO:0000313" key="9">
    <source>
        <dbReference type="Proteomes" id="UP000462658"/>
    </source>
</evidence>
<evidence type="ECO:0000313" key="5">
    <source>
        <dbReference type="EMBL" id="MTR63322.1"/>
    </source>
</evidence>
<evidence type="ECO:0000313" key="7">
    <source>
        <dbReference type="Proteomes" id="UP000430295"/>
    </source>
</evidence>
<keyword evidence="2" id="KW-0378">Hydrolase</keyword>
<dbReference type="Gene3D" id="6.10.250.1120">
    <property type="match status" value="1"/>
</dbReference>
<dbReference type="GO" id="GO:0016787">
    <property type="term" value="F:hydrolase activity"/>
    <property type="evidence" value="ECO:0007669"/>
    <property type="project" value="UniProtKB-KW"/>
</dbReference>
<evidence type="ECO:0000313" key="4">
    <source>
        <dbReference type="EMBL" id="MTR40895.1"/>
    </source>
</evidence>
<accession>A0A2I1TV09</accession>
<dbReference type="Proteomes" id="UP000441330">
    <property type="component" value="Unassembled WGS sequence"/>
</dbReference>
<dbReference type="InterPro" id="IPR015797">
    <property type="entry name" value="NUDIX_hydrolase-like_dom_sf"/>
</dbReference>
<protein>
    <submittedName>
        <fullName evidence="6">NUDIX domain-containing protein</fullName>
    </submittedName>
</protein>
<evidence type="ECO:0000313" key="8">
    <source>
        <dbReference type="Proteomes" id="UP000441330"/>
    </source>
</evidence>
<reference evidence="7 8" key="1">
    <citation type="journal article" date="2019" name="Nat. Med.">
        <title>A library of human gut bacterial isolates paired with longitudinal multiomics data enables mechanistic microbiome research.</title>
        <authorList>
            <person name="Poyet M."/>
            <person name="Groussin M."/>
            <person name="Gibbons S.M."/>
            <person name="Avila-Pacheco J."/>
            <person name="Jiang X."/>
            <person name="Kearney S.M."/>
            <person name="Perrotta A.R."/>
            <person name="Berdy B."/>
            <person name="Zhao S."/>
            <person name="Lieberman T.D."/>
            <person name="Swanson P.K."/>
            <person name="Smith M."/>
            <person name="Roesemann S."/>
            <person name="Alexander J.E."/>
            <person name="Rich S.A."/>
            <person name="Livny J."/>
            <person name="Vlamakis H."/>
            <person name="Clish C."/>
            <person name="Bullock K."/>
            <person name="Deik A."/>
            <person name="Scott J."/>
            <person name="Pierce K.A."/>
            <person name="Xavier R.J."/>
            <person name="Alm E.J."/>
        </authorList>
    </citation>
    <scope>NUCLEOTIDE SEQUENCE [LARGE SCALE GENOMIC DNA]</scope>
    <source>
        <strain evidence="6 8">BIOML-A1</strain>
        <strain evidence="5 9">BIOML-A10</strain>
        <strain evidence="4 7">BIOML-A18</strain>
    </source>
</reference>
<dbReference type="Gene3D" id="3.90.79.10">
    <property type="entry name" value="Nucleoside Triphosphate Pyrophosphohydrolase"/>
    <property type="match status" value="1"/>
</dbReference>
<gene>
    <name evidence="4" type="ORF">GMC75_04220</name>
    <name evidence="5" type="ORF">GMC80_08275</name>
    <name evidence="6" type="ORF">GMC94_03800</name>
</gene>